<dbReference type="EMBL" id="BMSJ01000002">
    <property type="protein sequence ID" value="GGR16251.1"/>
    <property type="molecule type" value="Genomic_DNA"/>
</dbReference>
<proteinExistence type="predicted"/>
<reference evidence="3 6" key="1">
    <citation type="journal article" date="2014" name="Int. J. Syst. Evol. Microbiol.">
        <title>Complete genome sequence of Corynebacterium casei LMG S-19264T (=DSM 44701T), isolated from a smear-ripened cheese.</title>
        <authorList>
            <consortium name="US DOE Joint Genome Institute (JGI-PGF)"/>
            <person name="Walter F."/>
            <person name="Albersmeier A."/>
            <person name="Kalinowski J."/>
            <person name="Ruckert C."/>
        </authorList>
    </citation>
    <scope>NUCLEOTIDE SEQUENCE [LARGE SCALE GENOMIC DNA]</scope>
    <source>
        <strain evidence="3 6">JCM 4205</strain>
    </source>
</reference>
<reference evidence="4 5" key="2">
    <citation type="submission" date="2017-09" db="EMBL/GenBank/DDBJ databases">
        <authorList>
            <person name="Lee N."/>
            <person name="Cho B.-K."/>
        </authorList>
    </citation>
    <scope>NUCLEOTIDE SEQUENCE [LARGE SCALE GENOMIC DNA]</scope>
    <source>
        <strain evidence="4 5">ATCC 19740</strain>
    </source>
</reference>
<dbReference type="RefSeq" id="WP_062751406.1">
    <property type="nucleotide sequence ID" value="NZ_BMSJ01000002.1"/>
</dbReference>
<feature type="chain" id="PRO_5043910051" description="PASTA domain-containing protein" evidence="2">
    <location>
        <begin position="20"/>
        <end position="124"/>
    </location>
</feature>
<dbReference type="Proteomes" id="UP000642014">
    <property type="component" value="Unassembled WGS sequence"/>
</dbReference>
<dbReference type="AlphaFoldDB" id="A0AAV4KEL1"/>
<feature type="region of interest" description="Disordered" evidence="1">
    <location>
        <begin position="21"/>
        <end position="44"/>
    </location>
</feature>
<evidence type="ECO:0000256" key="2">
    <source>
        <dbReference type="SAM" id="SignalP"/>
    </source>
</evidence>
<organism evidence="3 6">
    <name type="scientific">Streptomyces cinereoruber</name>
    <dbReference type="NCBI Taxonomy" id="67260"/>
    <lineage>
        <taxon>Bacteria</taxon>
        <taxon>Bacillati</taxon>
        <taxon>Actinomycetota</taxon>
        <taxon>Actinomycetes</taxon>
        <taxon>Kitasatosporales</taxon>
        <taxon>Streptomycetaceae</taxon>
        <taxon>Streptomyces</taxon>
    </lineage>
</organism>
<evidence type="ECO:0000256" key="1">
    <source>
        <dbReference type="SAM" id="MobiDB-lite"/>
    </source>
</evidence>
<accession>A0AAV4KEL1</accession>
<name>A0AAV4KEL1_9ACTN</name>
<evidence type="ECO:0000313" key="4">
    <source>
        <dbReference type="EMBL" id="QEV35604.1"/>
    </source>
</evidence>
<reference evidence="3" key="3">
    <citation type="submission" date="2023-08" db="EMBL/GenBank/DDBJ databases">
        <authorList>
            <person name="Sun Q."/>
            <person name="Ohkuma M."/>
        </authorList>
    </citation>
    <scope>NUCLEOTIDE SEQUENCE</scope>
    <source>
        <strain evidence="3">JCM 4205</strain>
    </source>
</reference>
<keyword evidence="5" id="KW-1185">Reference proteome</keyword>
<dbReference type="GeneID" id="95457674"/>
<sequence>MRRAAAVGAGALLAFAAVAVTSAEERPETGTGTGTGAGDDTEKRTVPDFLGLGLWRVFTRLDRRTRLDVHDVSGRDRRVLWPSRWQVCTQYPEAGADLDRRTTVMIGVVRRGETCPPRVRTARR</sequence>
<dbReference type="EMBL" id="CP023693">
    <property type="protein sequence ID" value="QEV35604.1"/>
    <property type="molecule type" value="Genomic_DNA"/>
</dbReference>
<evidence type="ECO:0000313" key="6">
    <source>
        <dbReference type="Proteomes" id="UP000642014"/>
    </source>
</evidence>
<evidence type="ECO:0008006" key="7">
    <source>
        <dbReference type="Google" id="ProtNLM"/>
    </source>
</evidence>
<evidence type="ECO:0000313" key="5">
    <source>
        <dbReference type="Proteomes" id="UP000326029"/>
    </source>
</evidence>
<dbReference type="Proteomes" id="UP000326029">
    <property type="component" value="Chromosome"/>
</dbReference>
<keyword evidence="2" id="KW-0732">Signal</keyword>
<evidence type="ECO:0000313" key="3">
    <source>
        <dbReference type="EMBL" id="GGR16251.1"/>
    </source>
</evidence>
<protein>
    <recommendedName>
        <fullName evidence="7">PASTA domain-containing protein</fullName>
    </recommendedName>
</protein>
<feature type="signal peptide" evidence="2">
    <location>
        <begin position="1"/>
        <end position="19"/>
    </location>
</feature>
<gene>
    <name evidence="4" type="ORF">CP977_28320</name>
    <name evidence="3" type="ORF">GCM10010497_18210</name>
</gene>